<feature type="chain" id="PRO_5038854858" description="Secreted protein" evidence="1">
    <location>
        <begin position="19"/>
        <end position="73"/>
    </location>
</feature>
<reference evidence="2" key="1">
    <citation type="submission" date="2021-01" db="EMBL/GenBank/DDBJ databases">
        <title>Adiantum capillus-veneris genome.</title>
        <authorList>
            <person name="Fang Y."/>
            <person name="Liao Q."/>
        </authorList>
    </citation>
    <scope>NUCLEOTIDE SEQUENCE</scope>
    <source>
        <strain evidence="2">H3</strain>
        <tissue evidence="2">Leaf</tissue>
    </source>
</reference>
<evidence type="ECO:0008006" key="4">
    <source>
        <dbReference type="Google" id="ProtNLM"/>
    </source>
</evidence>
<dbReference type="EMBL" id="JABFUD020000018">
    <property type="protein sequence ID" value="KAI5065930.1"/>
    <property type="molecule type" value="Genomic_DNA"/>
</dbReference>
<keyword evidence="1" id="KW-0732">Signal</keyword>
<dbReference type="AlphaFoldDB" id="A0A9D4UDM2"/>
<proteinExistence type="predicted"/>
<evidence type="ECO:0000313" key="3">
    <source>
        <dbReference type="Proteomes" id="UP000886520"/>
    </source>
</evidence>
<comment type="caution">
    <text evidence="2">The sequence shown here is derived from an EMBL/GenBank/DDBJ whole genome shotgun (WGS) entry which is preliminary data.</text>
</comment>
<name>A0A9D4UDM2_ADICA</name>
<feature type="signal peptide" evidence="1">
    <location>
        <begin position="1"/>
        <end position="18"/>
    </location>
</feature>
<evidence type="ECO:0000313" key="2">
    <source>
        <dbReference type="EMBL" id="KAI5065930.1"/>
    </source>
</evidence>
<gene>
    <name evidence="2" type="ORF">GOP47_0018554</name>
</gene>
<protein>
    <recommendedName>
        <fullName evidence="4">Secreted protein</fullName>
    </recommendedName>
</protein>
<evidence type="ECO:0000256" key="1">
    <source>
        <dbReference type="SAM" id="SignalP"/>
    </source>
</evidence>
<accession>A0A9D4UDM2</accession>
<dbReference type="Proteomes" id="UP000886520">
    <property type="component" value="Chromosome 18"/>
</dbReference>
<organism evidence="2 3">
    <name type="scientific">Adiantum capillus-veneris</name>
    <name type="common">Maidenhair fern</name>
    <dbReference type="NCBI Taxonomy" id="13818"/>
    <lineage>
        <taxon>Eukaryota</taxon>
        <taxon>Viridiplantae</taxon>
        <taxon>Streptophyta</taxon>
        <taxon>Embryophyta</taxon>
        <taxon>Tracheophyta</taxon>
        <taxon>Polypodiopsida</taxon>
        <taxon>Polypodiidae</taxon>
        <taxon>Polypodiales</taxon>
        <taxon>Pteridineae</taxon>
        <taxon>Pteridaceae</taxon>
        <taxon>Vittarioideae</taxon>
        <taxon>Adiantum</taxon>
    </lineage>
</organism>
<keyword evidence="3" id="KW-1185">Reference proteome</keyword>
<sequence length="73" mass="7868">MPSKLLVLATIFLSLGLGFVSLPCSCLGCIVVVYQERFACYEKGLDSSLKELPFPGIRSSGLICDDMIIPISV</sequence>